<gene>
    <name evidence="3" type="ORF">BC739_002600</name>
</gene>
<evidence type="ECO:0000256" key="2">
    <source>
        <dbReference type="SAM" id="SignalP"/>
    </source>
</evidence>
<feature type="compositionally biased region" description="Basic and acidic residues" evidence="1">
    <location>
        <begin position="47"/>
        <end position="57"/>
    </location>
</feature>
<evidence type="ECO:0000313" key="4">
    <source>
        <dbReference type="Proteomes" id="UP000517916"/>
    </source>
</evidence>
<proteinExistence type="predicted"/>
<dbReference type="PROSITE" id="PS51257">
    <property type="entry name" value="PROKAR_LIPOPROTEIN"/>
    <property type="match status" value="1"/>
</dbReference>
<feature type="signal peptide" evidence="2">
    <location>
        <begin position="1"/>
        <end position="18"/>
    </location>
</feature>
<accession>A0ABR6BFC3</accession>
<evidence type="ECO:0000256" key="1">
    <source>
        <dbReference type="SAM" id="MobiDB-lite"/>
    </source>
</evidence>
<dbReference type="EMBL" id="JACJID010000002">
    <property type="protein sequence ID" value="MBA8925401.1"/>
    <property type="molecule type" value="Genomic_DNA"/>
</dbReference>
<keyword evidence="4" id="KW-1185">Reference proteome</keyword>
<feature type="chain" id="PRO_5045169822" evidence="2">
    <location>
        <begin position="19"/>
        <end position="145"/>
    </location>
</feature>
<protein>
    <submittedName>
        <fullName evidence="3">Uncharacterized protein</fullName>
    </submittedName>
</protein>
<dbReference type="Proteomes" id="UP000517916">
    <property type="component" value="Unassembled WGS sequence"/>
</dbReference>
<dbReference type="RefSeq" id="WP_030108576.1">
    <property type="nucleotide sequence ID" value="NZ_BAAABQ010000084.1"/>
</dbReference>
<feature type="compositionally biased region" description="Polar residues" evidence="1">
    <location>
        <begin position="21"/>
        <end position="36"/>
    </location>
</feature>
<keyword evidence="2" id="KW-0732">Signal</keyword>
<feature type="region of interest" description="Disordered" evidence="1">
    <location>
        <begin position="21"/>
        <end position="69"/>
    </location>
</feature>
<name>A0ABR6BFC3_9PSEU</name>
<comment type="caution">
    <text evidence="3">The sequence shown here is derived from an EMBL/GenBank/DDBJ whole genome shotgun (WGS) entry which is preliminary data.</text>
</comment>
<reference evidence="3 4" key="1">
    <citation type="submission" date="2020-08" db="EMBL/GenBank/DDBJ databases">
        <title>Genomic Encyclopedia of Archaeal and Bacterial Type Strains, Phase II (KMG-II): from individual species to whole genera.</title>
        <authorList>
            <person name="Goeker M."/>
        </authorList>
    </citation>
    <scope>NUCLEOTIDE SEQUENCE [LARGE SCALE GENOMIC DNA]</scope>
    <source>
        <strain evidence="3 4">DSM 43850</strain>
    </source>
</reference>
<sequence>MRRLAAVGALLFLVGACGQPSQPTVPDNKPASNGQPANGILPGADRAVPENRVDGTRLPKGYPRQAWTDENGGTLTVQAQEGGCEHAKIDLAEQSATAVRVVLIRDLTDTNRVCTKDLRLPKLSVQLDKPLADRTVVLEQQTIRS</sequence>
<evidence type="ECO:0000313" key="3">
    <source>
        <dbReference type="EMBL" id="MBA8925401.1"/>
    </source>
</evidence>
<organism evidence="3 4">
    <name type="scientific">Kutzneria viridogrisea</name>
    <dbReference type="NCBI Taxonomy" id="47990"/>
    <lineage>
        <taxon>Bacteria</taxon>
        <taxon>Bacillati</taxon>
        <taxon>Actinomycetota</taxon>
        <taxon>Actinomycetes</taxon>
        <taxon>Pseudonocardiales</taxon>
        <taxon>Pseudonocardiaceae</taxon>
        <taxon>Kutzneria</taxon>
    </lineage>
</organism>